<gene>
    <name evidence="5" type="ORF">ACHAWU_008773</name>
</gene>
<keyword evidence="6" id="KW-1185">Reference proteome</keyword>
<keyword evidence="4" id="KW-1133">Transmembrane helix</keyword>
<evidence type="ECO:0000256" key="1">
    <source>
        <dbReference type="ARBA" id="ARBA00007637"/>
    </source>
</evidence>
<feature type="region of interest" description="Disordered" evidence="3">
    <location>
        <begin position="345"/>
        <end position="369"/>
    </location>
</feature>
<keyword evidence="4" id="KW-0812">Transmembrane</keyword>
<keyword evidence="2" id="KW-0520">NAD</keyword>
<proteinExistence type="inferred from homology"/>
<evidence type="ECO:0000256" key="4">
    <source>
        <dbReference type="SAM" id="Phobius"/>
    </source>
</evidence>
<evidence type="ECO:0000313" key="5">
    <source>
        <dbReference type="EMBL" id="KAL3769081.1"/>
    </source>
</evidence>
<accession>A0ABD3MYW2</accession>
<feature type="compositionally biased region" description="Polar residues" evidence="3">
    <location>
        <begin position="345"/>
        <end position="354"/>
    </location>
</feature>
<sequence>MNSTFSWWSSDVATPLRLNLIVFILLLPCLVQSFLSSCPADKHKFVPRAASLEDEYDDSKIGYRLVIFGLGNIGSLVATTASFQKDRSVGQGAPFFEHICGTTRSSLKNLPGVQSIPFDDYQTLAENLQRCTHILVTIPPVKPPTDLDPNVDDTIIGGRPRRWKYFCDPVLNHPKFSLNELVPANTWIGYVSSTSVYGNHDGAWVTEESKVNSLCGTKGELYFRAENEWRGAAREFGWRLHVFRASGLYGNTRSALHTVRNGKFDESEHKSESNEASFTSRIHEEDVTRAVISAMQYNEPLAGNSCIWNLADDYPASRAEVMLFGKALLKEANLLPQKSSVFNSMLSKSQSNQTERVRRRSTDKKRVQNQRMKSLLLSDGQLIYPTYREGLNSILGFNRKEWTSK</sequence>
<evidence type="ECO:0000256" key="3">
    <source>
        <dbReference type="SAM" id="MobiDB-lite"/>
    </source>
</evidence>
<feature type="transmembrane region" description="Helical" evidence="4">
    <location>
        <begin position="61"/>
        <end position="83"/>
    </location>
</feature>
<name>A0ABD3MYW2_9STRA</name>
<keyword evidence="4" id="KW-0472">Membrane</keyword>
<protein>
    <submittedName>
        <fullName evidence="5">Uncharacterized protein</fullName>
    </submittedName>
</protein>
<comment type="similarity">
    <text evidence="1">Belongs to the NAD(P)-dependent epimerase/dehydratase family.</text>
</comment>
<dbReference type="SUPFAM" id="SSF51735">
    <property type="entry name" value="NAD(P)-binding Rossmann-fold domains"/>
    <property type="match status" value="1"/>
</dbReference>
<evidence type="ECO:0000313" key="6">
    <source>
        <dbReference type="Proteomes" id="UP001530293"/>
    </source>
</evidence>
<reference evidence="5 6" key="1">
    <citation type="submission" date="2024-10" db="EMBL/GenBank/DDBJ databases">
        <title>Updated reference genomes for cyclostephanoid diatoms.</title>
        <authorList>
            <person name="Roberts W.R."/>
            <person name="Alverson A.J."/>
        </authorList>
    </citation>
    <scope>NUCLEOTIDE SEQUENCE [LARGE SCALE GENOMIC DNA]</scope>
    <source>
        <strain evidence="5 6">AJA232-27</strain>
    </source>
</reference>
<dbReference type="PANTHER" id="PTHR43574">
    <property type="entry name" value="EPIMERASE-RELATED"/>
    <property type="match status" value="1"/>
</dbReference>
<dbReference type="Proteomes" id="UP001530293">
    <property type="component" value="Unassembled WGS sequence"/>
</dbReference>
<evidence type="ECO:0000256" key="2">
    <source>
        <dbReference type="ARBA" id="ARBA00023027"/>
    </source>
</evidence>
<dbReference type="EMBL" id="JALLBG020000058">
    <property type="protein sequence ID" value="KAL3769081.1"/>
    <property type="molecule type" value="Genomic_DNA"/>
</dbReference>
<feature type="transmembrane region" description="Helical" evidence="4">
    <location>
        <begin position="20"/>
        <end position="40"/>
    </location>
</feature>
<dbReference type="Gene3D" id="3.40.50.720">
    <property type="entry name" value="NAD(P)-binding Rossmann-like Domain"/>
    <property type="match status" value="1"/>
</dbReference>
<organism evidence="5 6">
    <name type="scientific">Discostella pseudostelligera</name>
    <dbReference type="NCBI Taxonomy" id="259834"/>
    <lineage>
        <taxon>Eukaryota</taxon>
        <taxon>Sar</taxon>
        <taxon>Stramenopiles</taxon>
        <taxon>Ochrophyta</taxon>
        <taxon>Bacillariophyta</taxon>
        <taxon>Coscinodiscophyceae</taxon>
        <taxon>Thalassiosirophycidae</taxon>
        <taxon>Stephanodiscales</taxon>
        <taxon>Stephanodiscaceae</taxon>
        <taxon>Discostella</taxon>
    </lineage>
</organism>
<dbReference type="AlphaFoldDB" id="A0ABD3MYW2"/>
<comment type="caution">
    <text evidence="5">The sequence shown here is derived from an EMBL/GenBank/DDBJ whole genome shotgun (WGS) entry which is preliminary data.</text>
</comment>
<dbReference type="InterPro" id="IPR036291">
    <property type="entry name" value="NAD(P)-bd_dom_sf"/>
</dbReference>